<evidence type="ECO:0000313" key="3">
    <source>
        <dbReference type="Proteomes" id="UP000240410"/>
    </source>
</evidence>
<dbReference type="InterPro" id="IPR003343">
    <property type="entry name" value="Big_2"/>
</dbReference>
<dbReference type="Pfam" id="PF02368">
    <property type="entry name" value="Big_2"/>
    <property type="match status" value="2"/>
</dbReference>
<gene>
    <name evidence="2" type="ORF">CTM89_17890</name>
</gene>
<proteinExistence type="predicted"/>
<feature type="domain" description="BIG2" evidence="1">
    <location>
        <begin position="306"/>
        <end position="391"/>
    </location>
</feature>
<accession>A0A2T3M697</accession>
<feature type="domain" description="BIG2" evidence="1">
    <location>
        <begin position="37"/>
        <end position="119"/>
    </location>
</feature>
<sequence>MSTFFKYFFSLIFLPLIIFINGCGTSDLILIKISPSTSTSFDVSGLNLVAGNKQSFQATGYYSDGSSNILTDLTISDWSTSDEEKGYFDAPGEFIAGNTPGTVTIAATKDGITSNTIDITIEIVATPLAITGSTINTINVTPSPVTIVKDESIQLVATANYIDGTSAVITNDVSWLSNDRNTADVTPSGLLNGINTGATTLTASLDGITSNTVDATVITVMTNILIEPSTISVVKGLNQQLTATAVFNDGTQSPITNSVTWVSNNTNNASFSEMGLLNGLEEGTATLTAQMDNISTTVEFTVTPAEITQIEVTPNEVTLVKGKTERNAQQLIAIATYTDDSRLDITNSATWLSLDPSLTVSMTGEITASDIGTATVIASEDGIDSTQADITICSLADTCIDIFDAGNGTLFTSSPSKIYVDNINPNLASSVTTVDSSLPPPAIGIRLDDGLDGDYSLFTVSEADSLCDTYSREEIGERDNWRLPTKSELEQFANDNIITTSSSIENMFTQRDWPVEYTYWTNEPIPGSPSNSYYTFNLQLGGEAPRNSPRFVTCISET</sequence>
<evidence type="ECO:0000313" key="2">
    <source>
        <dbReference type="EMBL" id="PSV87320.1"/>
    </source>
</evidence>
<dbReference type="SUPFAM" id="SSF49373">
    <property type="entry name" value="Invasin/intimin cell-adhesion fragments"/>
    <property type="match status" value="3"/>
</dbReference>
<dbReference type="AlphaFoldDB" id="A0A2T3M697"/>
<comment type="caution">
    <text evidence="2">The sequence shown here is derived from an EMBL/GenBank/DDBJ whole genome shotgun (WGS) entry which is preliminary data.</text>
</comment>
<dbReference type="Proteomes" id="UP000240410">
    <property type="component" value="Unassembled WGS sequence"/>
</dbReference>
<dbReference type="EMBL" id="PYOJ01000030">
    <property type="protein sequence ID" value="PSV87320.1"/>
    <property type="molecule type" value="Genomic_DNA"/>
</dbReference>
<reference evidence="2 3" key="1">
    <citation type="submission" date="2018-03" db="EMBL/GenBank/DDBJ databases">
        <title>Whole genome sequencing of Histamine producing bacteria.</title>
        <authorList>
            <person name="Butler K."/>
        </authorList>
    </citation>
    <scope>NUCLEOTIDE SEQUENCE [LARGE SCALE GENOMIC DNA]</scope>
    <source>
        <strain evidence="2 3">ATCC 33979</strain>
    </source>
</reference>
<evidence type="ECO:0000259" key="1">
    <source>
        <dbReference type="SMART" id="SM00635"/>
    </source>
</evidence>
<name>A0A2T3M697_PHOLE</name>
<dbReference type="OrthoDB" id="5906407at2"/>
<dbReference type="InterPro" id="IPR008964">
    <property type="entry name" value="Invasin/intimin_cell_adhesion"/>
</dbReference>
<dbReference type="SMART" id="SM00635">
    <property type="entry name" value="BID_2"/>
    <property type="match status" value="4"/>
</dbReference>
<dbReference type="Gene3D" id="2.60.40.1080">
    <property type="match status" value="4"/>
</dbReference>
<feature type="domain" description="BIG2" evidence="1">
    <location>
        <begin position="220"/>
        <end position="301"/>
    </location>
</feature>
<organism evidence="2 3">
    <name type="scientific">Photobacterium leiognathi</name>
    <dbReference type="NCBI Taxonomy" id="553611"/>
    <lineage>
        <taxon>Bacteria</taxon>
        <taxon>Pseudomonadati</taxon>
        <taxon>Pseudomonadota</taxon>
        <taxon>Gammaproteobacteria</taxon>
        <taxon>Vibrionales</taxon>
        <taxon>Vibrionaceae</taxon>
        <taxon>Photobacterium</taxon>
    </lineage>
</organism>
<feature type="domain" description="BIG2" evidence="1">
    <location>
        <begin position="134"/>
        <end position="215"/>
    </location>
</feature>
<protein>
    <recommendedName>
        <fullName evidence="1">BIG2 domain-containing protein</fullName>
    </recommendedName>
</protein>
<dbReference type="RefSeq" id="WP_045070753.1">
    <property type="nucleotide sequence ID" value="NZ_JZSL01000034.1"/>
</dbReference>